<proteinExistence type="predicted"/>
<keyword evidence="2" id="KW-1185">Reference proteome</keyword>
<evidence type="ECO:0000313" key="1">
    <source>
        <dbReference type="EMBL" id="KAI3765684.1"/>
    </source>
</evidence>
<dbReference type="Proteomes" id="UP001055811">
    <property type="component" value="Linkage Group LG03"/>
</dbReference>
<reference evidence="2" key="1">
    <citation type="journal article" date="2022" name="Mol. Ecol. Resour.">
        <title>The genomes of chicory, endive, great burdock and yacon provide insights into Asteraceae palaeo-polyploidization history and plant inulin production.</title>
        <authorList>
            <person name="Fan W."/>
            <person name="Wang S."/>
            <person name="Wang H."/>
            <person name="Wang A."/>
            <person name="Jiang F."/>
            <person name="Liu H."/>
            <person name="Zhao H."/>
            <person name="Xu D."/>
            <person name="Zhang Y."/>
        </authorList>
    </citation>
    <scope>NUCLEOTIDE SEQUENCE [LARGE SCALE GENOMIC DNA]</scope>
    <source>
        <strain evidence="2">cv. Punajuju</strain>
    </source>
</reference>
<organism evidence="1 2">
    <name type="scientific">Cichorium intybus</name>
    <name type="common">Chicory</name>
    <dbReference type="NCBI Taxonomy" id="13427"/>
    <lineage>
        <taxon>Eukaryota</taxon>
        <taxon>Viridiplantae</taxon>
        <taxon>Streptophyta</taxon>
        <taxon>Embryophyta</taxon>
        <taxon>Tracheophyta</taxon>
        <taxon>Spermatophyta</taxon>
        <taxon>Magnoliopsida</taxon>
        <taxon>eudicotyledons</taxon>
        <taxon>Gunneridae</taxon>
        <taxon>Pentapetalae</taxon>
        <taxon>asterids</taxon>
        <taxon>campanulids</taxon>
        <taxon>Asterales</taxon>
        <taxon>Asteraceae</taxon>
        <taxon>Cichorioideae</taxon>
        <taxon>Cichorieae</taxon>
        <taxon>Cichoriinae</taxon>
        <taxon>Cichorium</taxon>
    </lineage>
</organism>
<evidence type="ECO:0000313" key="2">
    <source>
        <dbReference type="Proteomes" id="UP001055811"/>
    </source>
</evidence>
<gene>
    <name evidence="1" type="ORF">L2E82_15726</name>
</gene>
<protein>
    <submittedName>
        <fullName evidence="1">Uncharacterized protein</fullName>
    </submittedName>
</protein>
<reference evidence="1 2" key="2">
    <citation type="journal article" date="2022" name="Mol. Ecol. Resour.">
        <title>The genomes of chicory, endive, great burdock and yacon provide insights into Asteraceae paleo-polyploidization history and plant inulin production.</title>
        <authorList>
            <person name="Fan W."/>
            <person name="Wang S."/>
            <person name="Wang H."/>
            <person name="Wang A."/>
            <person name="Jiang F."/>
            <person name="Liu H."/>
            <person name="Zhao H."/>
            <person name="Xu D."/>
            <person name="Zhang Y."/>
        </authorList>
    </citation>
    <scope>NUCLEOTIDE SEQUENCE [LARGE SCALE GENOMIC DNA]</scope>
    <source>
        <strain evidence="2">cv. Punajuju</strain>
        <tissue evidence="1">Leaves</tissue>
    </source>
</reference>
<dbReference type="EMBL" id="CM042011">
    <property type="protein sequence ID" value="KAI3765684.1"/>
    <property type="molecule type" value="Genomic_DNA"/>
</dbReference>
<sequence>MAAPNNFKSMAAPNRRIDSIAEVDVIGSGGGSDSPSSSDDKKSVLVKYAQVLRDSNPTRFHRRSAQFSSF</sequence>
<name>A0ACB9F322_CICIN</name>
<comment type="caution">
    <text evidence="1">The sequence shown here is derived from an EMBL/GenBank/DDBJ whole genome shotgun (WGS) entry which is preliminary data.</text>
</comment>
<accession>A0ACB9F322</accession>